<dbReference type="Gene3D" id="1.10.1060.10">
    <property type="entry name" value="Alpha-helical ferredoxin"/>
    <property type="match status" value="1"/>
</dbReference>
<dbReference type="InterPro" id="IPR017896">
    <property type="entry name" value="4Fe4S_Fe-S-bd"/>
</dbReference>
<keyword evidence="9" id="KW-1185">Reference proteome</keyword>
<sequence length="483" mass="53944">MHNEYISAPSPNLPFPVHFSIQNLLFLLVALAGFGLFVWQARKVRANILVGRDQDMSGHVSERLTKTLLVAFGQQKMFKRITPALLHLIVYVGFLVINIEVIEIMIDGLFGTHRVLRFLGPLYDVLMATNEILGALVIVAVAAFWWRRNAKPPLKRFTGPELRAWPKLDANVILYVEVVLMAALFTMNTADLKLHQLEGVDLPGSFPISSLLTGLFPSSVAALHVLERVGWWAHIVGILCFLNYLPSSKHFHIIMAFPNVWYSRLAPQGQFSNVDSITHEVKAMMDPSYVVPAPATNPDGSAVAPTPFGAKDVDDLAWTNLLSAYSCTECGRCTSVCPANLTGKLLSPRKIIMDTRDRVEEKYNSPLIFHPNLYGAEAKHAEQETPDKETHTLLRGYVTPEELWACTTCNACVEACPVNINPLESIIEMRRFLVLEESAAPNSLNVMFSNIENNGAPWAFSPSDRFNWADDLFVTERKVEVRS</sequence>
<dbReference type="SUPFAM" id="SSF46548">
    <property type="entry name" value="alpha-helical ferredoxin"/>
    <property type="match status" value="1"/>
</dbReference>
<comment type="caution">
    <text evidence="8">The sequence shown here is derived from an EMBL/GenBank/DDBJ whole genome shotgun (WGS) entry which is preliminary data.</text>
</comment>
<evidence type="ECO:0000313" key="8">
    <source>
        <dbReference type="EMBL" id="GAA3937464.1"/>
    </source>
</evidence>
<organism evidence="8 9">
    <name type="scientific">Hymenobacter algoricola</name>
    <dbReference type="NCBI Taxonomy" id="486267"/>
    <lineage>
        <taxon>Bacteria</taxon>
        <taxon>Pseudomonadati</taxon>
        <taxon>Bacteroidota</taxon>
        <taxon>Cytophagia</taxon>
        <taxon>Cytophagales</taxon>
        <taxon>Hymenobacteraceae</taxon>
        <taxon>Hymenobacter</taxon>
    </lineage>
</organism>
<evidence type="ECO:0000313" key="9">
    <source>
        <dbReference type="Proteomes" id="UP001499909"/>
    </source>
</evidence>
<keyword evidence="6" id="KW-1133">Transmembrane helix</keyword>
<protein>
    <submittedName>
        <fullName evidence="8">(Fe-S)-binding protein</fullName>
    </submittedName>
</protein>
<keyword evidence="6" id="KW-0472">Membrane</keyword>
<feature type="domain" description="4Fe-4S ferredoxin-type" evidence="7">
    <location>
        <begin position="318"/>
        <end position="348"/>
    </location>
</feature>
<keyword evidence="5" id="KW-0411">Iron-sulfur</keyword>
<feature type="transmembrane region" description="Helical" evidence="6">
    <location>
        <begin position="20"/>
        <end position="39"/>
    </location>
</feature>
<dbReference type="PANTHER" id="PTHR43255:SF1">
    <property type="entry name" value="IRON-SULFUR-BINDING OXIDOREDUCTASE FADF-RELATED"/>
    <property type="match status" value="1"/>
</dbReference>
<keyword evidence="1" id="KW-0004">4Fe-4S</keyword>
<evidence type="ECO:0000256" key="2">
    <source>
        <dbReference type="ARBA" id="ARBA00022723"/>
    </source>
</evidence>
<evidence type="ECO:0000256" key="1">
    <source>
        <dbReference type="ARBA" id="ARBA00022485"/>
    </source>
</evidence>
<evidence type="ECO:0000256" key="3">
    <source>
        <dbReference type="ARBA" id="ARBA00023002"/>
    </source>
</evidence>
<dbReference type="InterPro" id="IPR017900">
    <property type="entry name" value="4Fe4S_Fe_S_CS"/>
</dbReference>
<keyword evidence="2" id="KW-0479">Metal-binding</keyword>
<accession>A0ABP7N6S5</accession>
<dbReference type="PROSITE" id="PS00198">
    <property type="entry name" value="4FE4S_FER_1"/>
    <property type="match status" value="2"/>
</dbReference>
<dbReference type="PROSITE" id="PS51379">
    <property type="entry name" value="4FE4S_FER_2"/>
    <property type="match status" value="2"/>
</dbReference>
<gene>
    <name evidence="8" type="ORF">GCM10022406_21940</name>
</gene>
<dbReference type="InterPro" id="IPR009051">
    <property type="entry name" value="Helical_ferredxn"/>
</dbReference>
<keyword evidence="4" id="KW-0408">Iron</keyword>
<dbReference type="PANTHER" id="PTHR43255">
    <property type="entry name" value="IRON-SULFUR-BINDING OXIDOREDUCTASE FADF-RELATED-RELATED"/>
    <property type="match status" value="1"/>
</dbReference>
<feature type="transmembrane region" description="Helical" evidence="6">
    <location>
        <begin position="168"/>
        <end position="187"/>
    </location>
</feature>
<dbReference type="Pfam" id="PF13187">
    <property type="entry name" value="Fer4_9"/>
    <property type="match status" value="1"/>
</dbReference>
<reference evidence="9" key="1">
    <citation type="journal article" date="2019" name="Int. J. Syst. Evol. Microbiol.">
        <title>The Global Catalogue of Microorganisms (GCM) 10K type strain sequencing project: providing services to taxonomists for standard genome sequencing and annotation.</title>
        <authorList>
            <consortium name="The Broad Institute Genomics Platform"/>
            <consortium name="The Broad Institute Genome Sequencing Center for Infectious Disease"/>
            <person name="Wu L."/>
            <person name="Ma J."/>
        </authorList>
    </citation>
    <scope>NUCLEOTIDE SEQUENCE [LARGE SCALE GENOMIC DNA]</scope>
    <source>
        <strain evidence="9">JCM 17214</strain>
    </source>
</reference>
<dbReference type="Gene3D" id="1.20.950.20">
    <property type="entry name" value="Transmembrane di-heme cytochromes, Chain C"/>
    <property type="match status" value="1"/>
</dbReference>
<dbReference type="EMBL" id="BAABDH010000039">
    <property type="protein sequence ID" value="GAA3937464.1"/>
    <property type="molecule type" value="Genomic_DNA"/>
</dbReference>
<evidence type="ECO:0000259" key="7">
    <source>
        <dbReference type="PROSITE" id="PS51379"/>
    </source>
</evidence>
<dbReference type="SUPFAM" id="SSF103501">
    <property type="entry name" value="Respiratory nitrate reductase 1 gamma chain"/>
    <property type="match status" value="1"/>
</dbReference>
<keyword evidence="6" id="KW-0812">Transmembrane</keyword>
<dbReference type="InterPro" id="IPR036197">
    <property type="entry name" value="NarG-like_sf"/>
</dbReference>
<feature type="domain" description="4Fe-4S ferredoxin-type" evidence="7">
    <location>
        <begin position="396"/>
        <end position="426"/>
    </location>
</feature>
<name>A0ABP7N6S5_9BACT</name>
<feature type="transmembrane region" description="Helical" evidence="6">
    <location>
        <begin position="229"/>
        <end position="245"/>
    </location>
</feature>
<evidence type="ECO:0000256" key="6">
    <source>
        <dbReference type="SAM" id="Phobius"/>
    </source>
</evidence>
<dbReference type="Proteomes" id="UP001499909">
    <property type="component" value="Unassembled WGS sequence"/>
</dbReference>
<evidence type="ECO:0000256" key="5">
    <source>
        <dbReference type="ARBA" id="ARBA00023014"/>
    </source>
</evidence>
<keyword evidence="3" id="KW-0560">Oxidoreductase</keyword>
<proteinExistence type="predicted"/>
<feature type="transmembrane region" description="Helical" evidence="6">
    <location>
        <begin position="84"/>
        <end position="106"/>
    </location>
</feature>
<feature type="transmembrane region" description="Helical" evidence="6">
    <location>
        <begin position="126"/>
        <end position="147"/>
    </location>
</feature>
<dbReference type="InterPro" id="IPR051460">
    <property type="entry name" value="HdrC_iron-sulfur_subunit"/>
</dbReference>
<evidence type="ECO:0000256" key="4">
    <source>
        <dbReference type="ARBA" id="ARBA00023004"/>
    </source>
</evidence>